<evidence type="ECO:0000256" key="17">
    <source>
        <dbReference type="SAM" id="Phobius"/>
    </source>
</evidence>
<comment type="subunit">
    <text evidence="13">Interacts with LGALS1 and laminin.</text>
</comment>
<dbReference type="FunFam" id="3.10.250.10:FF:000004">
    <property type="entry name" value="Scavenger receptor cysteine-rich type 1 protein M130"/>
    <property type="match status" value="2"/>
</dbReference>
<dbReference type="FunFam" id="3.10.250.10:FF:000006">
    <property type="entry name" value="neurotrypsin isoform X2"/>
    <property type="match status" value="1"/>
</dbReference>
<evidence type="ECO:0000256" key="5">
    <source>
        <dbReference type="ARBA" id="ARBA00022729"/>
    </source>
</evidence>
<sequence length="1282" mass="139991">MTGFDQRRRHSMIYNSAKMLHLCFYLSVGLLSLPLLTECEKIKLVGPSRCSGRVEVYHRDSWGTVCDDNWNIASAEVTCRELKCGTVLEAKKSAFFGEGKEDIWLDDVVCTGHESSILSCQHRPIGENNCGHNEDAGVVCSEFVRLVNGSNRCSGRVEVYHEGHWKKVCRSNWREEDAEVLCREISCGTPATQSGAQYFGEGRDTVGIKTNCFGNESSLSECALHEFKEGCDDATVICANNKPIRLVNGSSRCSGRVEVYHEGQWGTVCDDKWGMQEAAVACREMNCGVPLSVKYKAFFGRGQDQVWMDDVECTGNEKSLAECPHRGFGEHDCDHHEDAGIICSETIRLSNGTDRCSGSLQVFHDSQWGRICDNNWSQKDTAMVCRELACGDPKKTREIPEFGNNSELKGYTSTCSGNVSSINQCTLDINQGRCRGVSIACQGNPPLRLANGTDRCSGRVEILHDGQWGTVCDDEWDIRDAQVVCRAMDCGTAQTSKPSAFFGMGAGPIWLDDVGCIGNETSLLHCRRPSFGENNCGHGEDAGVMCSATIRLINGTDQCSGRVEVHHGGNWAPVHSATWGMNEATVVCREMDCGDAGGISGSFGQGEEIRGYKITCNGRETSVTQCTLREYVKTSHDNLEDASVICTGNAKLSGGHNRCVGRVEFFDQGQWGNVCGESWDMNDANVVCKQLNCGRAHTIATTAAYGLGTGQTVIDRIECNGIEATMSQCQRGPFRDRTCNTTSVAGVVCTGSLEARLDNGNDECNGRVEVRHGETWQTVCDTDWTLNKAEMVCQLLECGRAINNPGRAHFGQGRGTVVEASDSCFSNVSSIQQCSVQGFRTARCGHEHDAGVVCAAQVRLVSGSNECSGRVEVLYKGQWGTVCDDEWELSNADVVCRQLGCGHAVAAPTSAHFGRGSGPIWLDNVDCSGQEPALTRCTHAGFGENNCGHGEDAGVICLGALEKPQITLSPSPEVTWGERVEVTCTILTEHLGGKFILRKNGESFKMERFTDNEAATFVLPSVDFDQRGSYFCEYQKKLPNQVIYYPQGNIAELSVTVKIEIPSISMTSPHAMVVYRPDKISVPEGSSFSITCSIHSKYRDGFFYLTKSNKNISESKPAFGHSVFYLAYFEFPAIQYNQQGDYSCVYGVNISSMTFSSVPSKSLLVTVVSASSSTSVAVGVVVGLLLLLLLVIGYVVWRRRLRGSATMVQFSNRFGGAVRQGMEDKGNGALDGRNRNTQMNERAESQISEDKIADFDSDNVVERVPEDLAGRVCYELEPLVLS</sequence>
<evidence type="ECO:0000256" key="7">
    <source>
        <dbReference type="ARBA" id="ARBA00022989"/>
    </source>
</evidence>
<feature type="disulfide bond" evidence="15">
    <location>
        <begin position="793"/>
        <end position="854"/>
    </location>
</feature>
<evidence type="ECO:0000313" key="22">
    <source>
        <dbReference type="Proteomes" id="UP001314229"/>
    </source>
</evidence>
<evidence type="ECO:0000256" key="12">
    <source>
        <dbReference type="ARBA" id="ARBA00058074"/>
    </source>
</evidence>
<feature type="domain" description="Ig-like" evidence="20">
    <location>
        <begin position="1062"/>
        <end position="1156"/>
    </location>
</feature>
<gene>
    <name evidence="21" type="ORF">FSCOSCO3_A010079</name>
</gene>
<feature type="domain" description="SRCR" evidence="19">
    <location>
        <begin position="650"/>
        <end position="750"/>
    </location>
</feature>
<evidence type="ECO:0000256" key="8">
    <source>
        <dbReference type="ARBA" id="ARBA00023136"/>
    </source>
</evidence>
<dbReference type="EMBL" id="CAWUFR010000056">
    <property type="protein sequence ID" value="CAK6962239.1"/>
    <property type="molecule type" value="Genomic_DNA"/>
</dbReference>
<dbReference type="SMART" id="SM00409">
    <property type="entry name" value="IG"/>
    <property type="match status" value="2"/>
</dbReference>
<evidence type="ECO:0000256" key="4">
    <source>
        <dbReference type="ARBA" id="ARBA00022692"/>
    </source>
</evidence>
<feature type="domain" description="SRCR" evidence="19">
    <location>
        <begin position="550"/>
        <end position="647"/>
    </location>
</feature>
<protein>
    <recommendedName>
        <fullName evidence="14">Soluble scavenger receptor cysteine-rich domain-containing protein SSC5D</fullName>
    </recommendedName>
</protein>
<feature type="disulfide bond" evidence="15">
    <location>
        <begin position="688"/>
        <end position="749"/>
    </location>
</feature>
<dbReference type="Pfam" id="PF13895">
    <property type="entry name" value="Ig_2"/>
    <property type="match status" value="1"/>
</dbReference>
<dbReference type="SUPFAM" id="SSF48726">
    <property type="entry name" value="Immunoglobulin"/>
    <property type="match status" value="2"/>
</dbReference>
<comment type="caution">
    <text evidence="21">The sequence shown here is derived from an EMBL/GenBank/DDBJ whole genome shotgun (WGS) entry which is preliminary data.</text>
</comment>
<feature type="disulfide bond" evidence="15">
    <location>
        <begin position="269"/>
        <end position="333"/>
    </location>
</feature>
<dbReference type="GO" id="GO:0005615">
    <property type="term" value="C:extracellular space"/>
    <property type="evidence" value="ECO:0007669"/>
    <property type="project" value="TreeGrafter"/>
</dbReference>
<feature type="disulfide bond" evidence="15">
    <location>
        <begin position="313"/>
        <end position="323"/>
    </location>
</feature>
<dbReference type="FunFam" id="3.10.250.10:FF:000007">
    <property type="entry name" value="Soluble scavenger receptor cysteine-rich domain-containing protein SSC5D"/>
    <property type="match status" value="2"/>
</dbReference>
<dbReference type="Gene3D" id="2.60.40.10">
    <property type="entry name" value="Immunoglobulins"/>
    <property type="match status" value="2"/>
</dbReference>
<feature type="disulfide bond" evidence="15">
    <location>
        <begin position="415"/>
        <end position="425"/>
    </location>
</feature>
<feature type="disulfide bond" evidence="15">
    <location>
        <begin position="212"/>
        <end position="222"/>
    </location>
</feature>
<feature type="disulfide bond" evidence="15">
    <location>
        <begin position="927"/>
        <end position="937"/>
    </location>
</feature>
<feature type="disulfide bond" evidence="15">
    <location>
        <begin position="66"/>
        <end position="130"/>
    </location>
</feature>
<evidence type="ECO:0000256" key="11">
    <source>
        <dbReference type="ARBA" id="ARBA00023180"/>
    </source>
</evidence>
<dbReference type="Pfam" id="PF00530">
    <property type="entry name" value="SRCR"/>
    <property type="match status" value="9"/>
</dbReference>
<evidence type="ECO:0000256" key="9">
    <source>
        <dbReference type="ARBA" id="ARBA00023157"/>
    </source>
</evidence>
<dbReference type="Proteomes" id="UP001314229">
    <property type="component" value="Unassembled WGS sequence"/>
</dbReference>
<organism evidence="21 22">
    <name type="scientific">Scomber scombrus</name>
    <name type="common">Atlantic mackerel</name>
    <name type="synonym">Scomber vernalis</name>
    <dbReference type="NCBI Taxonomy" id="13677"/>
    <lineage>
        <taxon>Eukaryota</taxon>
        <taxon>Metazoa</taxon>
        <taxon>Chordata</taxon>
        <taxon>Craniata</taxon>
        <taxon>Vertebrata</taxon>
        <taxon>Euteleostomi</taxon>
        <taxon>Actinopterygii</taxon>
        <taxon>Neopterygii</taxon>
        <taxon>Teleostei</taxon>
        <taxon>Neoteleostei</taxon>
        <taxon>Acanthomorphata</taxon>
        <taxon>Pelagiaria</taxon>
        <taxon>Scombriformes</taxon>
        <taxon>Scombridae</taxon>
        <taxon>Scomber</taxon>
    </lineage>
</organism>
<feature type="disulfide bond" evidence="15">
    <location>
        <begin position="780"/>
        <end position="844"/>
    </location>
</feature>
<dbReference type="InterPro" id="IPR001190">
    <property type="entry name" value="SRCR"/>
</dbReference>
<dbReference type="GO" id="GO:0004252">
    <property type="term" value="F:serine-type endopeptidase activity"/>
    <property type="evidence" value="ECO:0007669"/>
    <property type="project" value="TreeGrafter"/>
</dbReference>
<keyword evidence="3" id="KW-0964">Secreted</keyword>
<feature type="domain" description="SRCR" evidence="19">
    <location>
        <begin position="244"/>
        <end position="344"/>
    </location>
</feature>
<name>A0AAV1NVT3_SCOSC</name>
<proteinExistence type="predicted"/>
<comment type="function">
    <text evidence="12">Binds to extracellular matrix proteins. Binds to pathogen-associated molecular patterns (PAMPs) present on the cell walls of Gram-positive and Gram-negative bacteria and fungi, behaving as a pattern recognition receptor (PRR). Induces bacterial and fungal aggregation and subsequent inhibition of PAMP-induced cytokine release. Does not possess intrinsic bactericidal activity. May play a role in the innate defense and homeostasis of certain epithelial surfaces.</text>
</comment>
<feature type="disulfide bond" evidence="15">
    <location>
        <begin position="824"/>
        <end position="834"/>
    </location>
</feature>
<feature type="disulfide bond" evidence="15">
    <location>
        <begin position="896"/>
        <end position="957"/>
    </location>
</feature>
<dbReference type="PROSITE" id="PS50835">
    <property type="entry name" value="IG_LIKE"/>
    <property type="match status" value="2"/>
</dbReference>
<dbReference type="FunFam" id="3.10.250.10:FF:000016">
    <property type="entry name" value="Scavenger receptor cysteine-rich protein type 12"/>
    <property type="match status" value="1"/>
</dbReference>
<feature type="domain" description="SRCR" evidence="19">
    <location>
        <begin position="858"/>
        <end position="958"/>
    </location>
</feature>
<feature type="disulfide bond" evidence="15">
    <location>
        <begin position="516"/>
        <end position="526"/>
    </location>
</feature>
<keyword evidence="7 17" id="KW-1133">Transmembrane helix</keyword>
<feature type="chain" id="PRO_5043662427" description="Soluble scavenger receptor cysteine-rich domain-containing protein SSC5D" evidence="18">
    <location>
        <begin position="40"/>
        <end position="1282"/>
    </location>
</feature>
<feature type="disulfide bond" evidence="15">
    <location>
        <begin position="883"/>
        <end position="947"/>
    </location>
</feature>
<feature type="domain" description="SRCR" evidence="19">
    <location>
        <begin position="144"/>
        <end position="239"/>
    </location>
</feature>
<evidence type="ECO:0000256" key="16">
    <source>
        <dbReference type="SAM" id="MobiDB-lite"/>
    </source>
</evidence>
<reference evidence="21 22" key="1">
    <citation type="submission" date="2024-01" db="EMBL/GenBank/DDBJ databases">
        <authorList>
            <person name="Alioto T."/>
            <person name="Alioto T."/>
            <person name="Gomez Garrido J."/>
        </authorList>
    </citation>
    <scope>NUCLEOTIDE SEQUENCE [LARGE SCALE GENOMIC DNA]</scope>
</reference>
<keyword evidence="6" id="KW-0677">Repeat</keyword>
<dbReference type="SMART" id="SM00202">
    <property type="entry name" value="SR"/>
    <property type="match status" value="9"/>
</dbReference>
<feature type="domain" description="Ig-like" evidence="20">
    <location>
        <begin position="932"/>
        <end position="1056"/>
    </location>
</feature>
<dbReference type="Gene3D" id="3.10.250.10">
    <property type="entry name" value="SRCR-like domain"/>
    <property type="match status" value="9"/>
</dbReference>
<feature type="disulfide bond" evidence="15">
    <location>
        <begin position="485"/>
        <end position="546"/>
    </location>
</feature>
<evidence type="ECO:0000256" key="6">
    <source>
        <dbReference type="ARBA" id="ARBA00022737"/>
    </source>
</evidence>
<comment type="caution">
    <text evidence="15">Lacks conserved residue(s) required for the propagation of feature annotation.</text>
</comment>
<dbReference type="SUPFAM" id="SSF56487">
    <property type="entry name" value="SRCR-like"/>
    <property type="match status" value="9"/>
</dbReference>
<dbReference type="PANTHER" id="PTHR48071">
    <property type="entry name" value="SRCR DOMAIN-CONTAINING PROTEIN"/>
    <property type="match status" value="1"/>
</dbReference>
<feature type="domain" description="SRCR" evidence="19">
    <location>
        <begin position="42"/>
        <end position="141"/>
    </location>
</feature>
<feature type="disulfide bond" evidence="15">
    <location>
        <begin position="282"/>
        <end position="343"/>
    </location>
</feature>
<keyword evidence="10" id="KW-0675">Receptor</keyword>
<dbReference type="GO" id="GO:0005886">
    <property type="term" value="C:plasma membrane"/>
    <property type="evidence" value="ECO:0007669"/>
    <property type="project" value="TreeGrafter"/>
</dbReference>
<evidence type="ECO:0000256" key="2">
    <source>
        <dbReference type="ARBA" id="ARBA00004613"/>
    </source>
</evidence>
<dbReference type="FunFam" id="3.10.250.10:FF:000003">
    <property type="entry name" value="Deleted in malignant brain tumors 1"/>
    <property type="match status" value="1"/>
</dbReference>
<feature type="domain" description="SRCR" evidence="19">
    <location>
        <begin position="447"/>
        <end position="547"/>
    </location>
</feature>
<evidence type="ECO:0000256" key="1">
    <source>
        <dbReference type="ARBA" id="ARBA00004167"/>
    </source>
</evidence>
<evidence type="ECO:0000256" key="3">
    <source>
        <dbReference type="ARBA" id="ARBA00022525"/>
    </source>
</evidence>
<dbReference type="PRINTS" id="PR00258">
    <property type="entry name" value="SPERACTRCPTR"/>
</dbReference>
<feature type="region of interest" description="Disordered" evidence="16">
    <location>
        <begin position="1225"/>
        <end position="1245"/>
    </location>
</feature>
<feature type="transmembrane region" description="Helical" evidence="17">
    <location>
        <begin position="1176"/>
        <end position="1197"/>
    </location>
</feature>
<keyword evidence="4 17" id="KW-0812">Transmembrane</keyword>
<evidence type="ECO:0000259" key="20">
    <source>
        <dbReference type="PROSITE" id="PS50835"/>
    </source>
</evidence>
<dbReference type="FunFam" id="3.10.250.10:FF:000009">
    <property type="entry name" value="WC1"/>
    <property type="match status" value="2"/>
</dbReference>
<feature type="disulfide bond" evidence="15">
    <location>
        <begin position="110"/>
        <end position="120"/>
    </location>
</feature>
<evidence type="ECO:0000256" key="13">
    <source>
        <dbReference type="ARBA" id="ARBA00064153"/>
    </source>
</evidence>
<feature type="disulfide bond" evidence="15">
    <location>
        <begin position="472"/>
        <end position="536"/>
    </location>
</feature>
<accession>A0AAV1NVT3</accession>
<dbReference type="InterPro" id="IPR013783">
    <property type="entry name" value="Ig-like_fold"/>
</dbReference>
<keyword evidence="9 15" id="KW-1015">Disulfide bond</keyword>
<keyword evidence="5 18" id="KW-0732">Signal</keyword>
<feature type="disulfide bond" evidence="15">
    <location>
        <begin position="675"/>
        <end position="739"/>
    </location>
</feature>
<evidence type="ECO:0000256" key="15">
    <source>
        <dbReference type="PROSITE-ProRule" id="PRU00196"/>
    </source>
</evidence>
<dbReference type="PANTHER" id="PTHR48071:SF15">
    <property type="entry name" value="SRCR DOMAIN-CONTAINING PROTEIN"/>
    <property type="match status" value="1"/>
</dbReference>
<keyword evidence="8 17" id="KW-0472">Membrane</keyword>
<dbReference type="InterPro" id="IPR003599">
    <property type="entry name" value="Ig_sub"/>
</dbReference>
<evidence type="ECO:0000256" key="14">
    <source>
        <dbReference type="ARBA" id="ARBA00069168"/>
    </source>
</evidence>
<dbReference type="GO" id="GO:0031638">
    <property type="term" value="P:zymogen activation"/>
    <property type="evidence" value="ECO:0007669"/>
    <property type="project" value="TreeGrafter"/>
</dbReference>
<comment type="subcellular location">
    <subcellularLocation>
        <location evidence="1">Membrane</location>
        <topology evidence="1">Single-pass membrane protein</topology>
    </subcellularLocation>
    <subcellularLocation>
        <location evidence="2">Secreted</location>
    </subcellularLocation>
</comment>
<evidence type="ECO:0000256" key="18">
    <source>
        <dbReference type="SAM" id="SignalP"/>
    </source>
</evidence>
<feature type="signal peptide" evidence="18">
    <location>
        <begin position="1"/>
        <end position="39"/>
    </location>
</feature>
<dbReference type="InterPro" id="IPR036179">
    <property type="entry name" value="Ig-like_dom_sf"/>
</dbReference>
<dbReference type="InterPro" id="IPR007110">
    <property type="entry name" value="Ig-like_dom"/>
</dbReference>
<feature type="disulfide bond" evidence="15">
    <location>
        <begin position="79"/>
        <end position="140"/>
    </location>
</feature>
<keyword evidence="11" id="KW-0325">Glycoprotein</keyword>
<feature type="domain" description="SRCR" evidence="19">
    <location>
        <begin position="755"/>
        <end position="855"/>
    </location>
</feature>
<evidence type="ECO:0000259" key="19">
    <source>
        <dbReference type="PROSITE" id="PS50287"/>
    </source>
</evidence>
<feature type="disulfide bond" evidence="15">
    <location>
        <begin position="719"/>
        <end position="729"/>
    </location>
</feature>
<dbReference type="PROSITE" id="PS00420">
    <property type="entry name" value="SRCR_1"/>
    <property type="match status" value="1"/>
</dbReference>
<feature type="domain" description="SRCR" evidence="19">
    <location>
        <begin position="347"/>
        <end position="442"/>
    </location>
</feature>
<evidence type="ECO:0000313" key="21">
    <source>
        <dbReference type="EMBL" id="CAK6962239.1"/>
    </source>
</evidence>
<dbReference type="InterPro" id="IPR036772">
    <property type="entry name" value="SRCR-like_dom_sf"/>
</dbReference>
<feature type="disulfide bond" evidence="15">
    <location>
        <begin position="616"/>
        <end position="626"/>
    </location>
</feature>
<dbReference type="PROSITE" id="PS50287">
    <property type="entry name" value="SRCR_2"/>
    <property type="match status" value="9"/>
</dbReference>
<keyword evidence="22" id="KW-1185">Reference proteome</keyword>
<evidence type="ECO:0000256" key="10">
    <source>
        <dbReference type="ARBA" id="ARBA00023170"/>
    </source>
</evidence>